<dbReference type="STRING" id="180332.GCA_000797495_02050"/>
<feature type="domain" description="MobA-like NTP transferase" evidence="3">
    <location>
        <begin position="8"/>
        <end position="102"/>
    </location>
</feature>
<dbReference type="InterPro" id="IPR029044">
    <property type="entry name" value="Nucleotide-diphossugar_trans"/>
</dbReference>
<dbReference type="InterPro" id="IPR025877">
    <property type="entry name" value="MobA-like_NTP_Trfase"/>
</dbReference>
<dbReference type="Gene3D" id="3.90.550.10">
    <property type="entry name" value="Spore Coat Polysaccharide Biosynthesis Protein SpsA, Chain A"/>
    <property type="match status" value="1"/>
</dbReference>
<reference evidence="4 5" key="1">
    <citation type="journal article" date="2019" name="Anaerobe">
        <title>Detection of Robinsoniella peoriensis in multiple bone samples of a trauma patient.</title>
        <authorList>
            <person name="Schrottner P."/>
            <person name="Hartwich K."/>
            <person name="Bunk B."/>
            <person name="Schober I."/>
            <person name="Helbig S."/>
            <person name="Rudolph W.W."/>
            <person name="Gunzer F."/>
        </authorList>
    </citation>
    <scope>NUCLEOTIDE SEQUENCE [LARGE SCALE GENOMIC DNA]</scope>
    <source>
        <strain evidence="4 5">DSM 106044</strain>
    </source>
</reference>
<dbReference type="PANTHER" id="PTHR43584">
    <property type="entry name" value="NUCLEOTIDYL TRANSFERASE"/>
    <property type="match status" value="1"/>
</dbReference>
<dbReference type="AlphaFoldDB" id="A0A4U8Q9L3"/>
<evidence type="ECO:0000259" key="3">
    <source>
        <dbReference type="Pfam" id="PF12804"/>
    </source>
</evidence>
<evidence type="ECO:0000256" key="2">
    <source>
        <dbReference type="ARBA" id="ARBA00022695"/>
    </source>
</evidence>
<dbReference type="EC" id="2.7.7.9" evidence="4"/>
<dbReference type="InterPro" id="IPR050065">
    <property type="entry name" value="GlmU-like"/>
</dbReference>
<protein>
    <submittedName>
        <fullName evidence="4">UTP--glucose-1-phosphate uridylyltransferase</fullName>
        <ecNumber evidence="4">2.7.7.9</ecNumber>
    </submittedName>
</protein>
<comment type="caution">
    <text evidence="4">The sequence shown here is derived from an EMBL/GenBank/DDBJ whole genome shotgun (WGS) entry which is preliminary data.</text>
</comment>
<dbReference type="GO" id="GO:0003983">
    <property type="term" value="F:UTP:glucose-1-phosphate uridylyltransferase activity"/>
    <property type="evidence" value="ECO:0007669"/>
    <property type="project" value="UniProtKB-EC"/>
</dbReference>
<dbReference type="PANTHER" id="PTHR43584:SF5">
    <property type="entry name" value="PROTEIN LICC"/>
    <property type="match status" value="1"/>
</dbReference>
<keyword evidence="5" id="KW-1185">Reference proteome</keyword>
<name>A0A4U8Q9L3_9FIRM</name>
<evidence type="ECO:0000313" key="5">
    <source>
        <dbReference type="Proteomes" id="UP000306509"/>
    </source>
</evidence>
<sequence length="287" mass="33239">MKIKVENAIILAAGFASRFVPLSLEYPKGLTVVKEEVLIERQIQQLKEAGINEIIVVTGYLKEQYNYLKEKYGVILIENTEYFARNNHSSIYAARKYLKNSYICSSDNYFPENPFHCQEVHAFYAAVYADGPTDEWCIAADPNGLITQVNIGGTDAWYMLGHVFWDARFSSRFRSILEKEYQDPSIQNFMWEHLYIRHISELDLYIKKYPRDSIMEFDSLEELRSFDDSYLTNSKSAILEDISCQLSCQESEIRNIQPFHDGFGVLGFTFTCRKCTYCYCNGCLTGN</sequence>
<proteinExistence type="predicted"/>
<keyword evidence="1 4" id="KW-0808">Transferase</keyword>
<dbReference type="Proteomes" id="UP000306509">
    <property type="component" value="Unassembled WGS sequence"/>
</dbReference>
<dbReference type="Pfam" id="PF12804">
    <property type="entry name" value="NTP_transf_3"/>
    <property type="match status" value="1"/>
</dbReference>
<gene>
    <name evidence="4" type="primary">gtaB</name>
    <name evidence="4" type="ORF">DSM106044_01822</name>
</gene>
<dbReference type="CDD" id="cd02523">
    <property type="entry name" value="PC_cytidylyltransferase"/>
    <property type="match status" value="1"/>
</dbReference>
<evidence type="ECO:0000313" key="4">
    <source>
        <dbReference type="EMBL" id="TLD01269.1"/>
    </source>
</evidence>
<dbReference type="EMBL" id="QGQD01000042">
    <property type="protein sequence ID" value="TLD01269.1"/>
    <property type="molecule type" value="Genomic_DNA"/>
</dbReference>
<keyword evidence="2 4" id="KW-0548">Nucleotidyltransferase</keyword>
<dbReference type="SUPFAM" id="SSF53448">
    <property type="entry name" value="Nucleotide-diphospho-sugar transferases"/>
    <property type="match status" value="1"/>
</dbReference>
<organism evidence="4 5">
    <name type="scientific">Robinsoniella peoriensis</name>
    <dbReference type="NCBI Taxonomy" id="180332"/>
    <lineage>
        <taxon>Bacteria</taxon>
        <taxon>Bacillati</taxon>
        <taxon>Bacillota</taxon>
        <taxon>Clostridia</taxon>
        <taxon>Lachnospirales</taxon>
        <taxon>Lachnospiraceae</taxon>
        <taxon>Robinsoniella</taxon>
    </lineage>
</organism>
<dbReference type="RefSeq" id="WP_138002328.1">
    <property type="nucleotide sequence ID" value="NZ_QGQD01000042.1"/>
</dbReference>
<evidence type="ECO:0000256" key="1">
    <source>
        <dbReference type="ARBA" id="ARBA00022679"/>
    </source>
</evidence>
<accession>A0A4U8Q9L3</accession>